<comment type="caution">
    <text evidence="3">The sequence shown here is derived from an EMBL/GenBank/DDBJ whole genome shotgun (WGS) entry which is preliminary data.</text>
</comment>
<feature type="compositionally biased region" description="Basic and acidic residues" evidence="1">
    <location>
        <begin position="912"/>
        <end position="922"/>
    </location>
</feature>
<keyword evidence="2" id="KW-1133">Transmembrane helix</keyword>
<dbReference type="Proteomes" id="UP001184230">
    <property type="component" value="Unassembled WGS sequence"/>
</dbReference>
<evidence type="ECO:0000256" key="1">
    <source>
        <dbReference type="SAM" id="MobiDB-lite"/>
    </source>
</evidence>
<feature type="compositionally biased region" description="Basic and acidic residues" evidence="1">
    <location>
        <begin position="848"/>
        <end position="858"/>
    </location>
</feature>
<sequence>MSRASRYVPHSPQSPYGEKLQKQSGPKRAEQGSSHTNPEKVSPPIITPLKIGRIRDEFDRRLAVSRRADDNRLVRRDALPRIARMSQRVLVPTIESLRKDMSPEERRRTSRIIDKAKKIIAADDSDVVESDPETVQDASADSGDLSSDSWDTLADDAELEADVKHLLRCMQEVALEHPGDSPDAQQQRRCGLIDFLGAILRNEFRSDAGRWAANIINVGLRTGIVVTLCKLMGDAIAFEVSRASKLDAPYMSLTAILAIAIAPTFNLVGAISSGCLGTANRISIIARSALGIMNLGAILACYMTGSLYSMGVQLSPVVCYCLARDICNFIFPLRDNLRSLPFRGVAASGVFYVFGQWFGGLAMDIAAPISGARGLPSAVGNGTVLPEVLLAASLNLKDSGIHGSTNGGLEIGDDLVMPSIAKLLERRTYLREAKEQLQDESIHKKYIEVLSTFAKKLLMTPAAERQQMINELNVELYVQELQRMEGQEYDSLDEPHKQYLEQLRKLEPAFSDSPEISKWGALREFEKGLGIYSRSREMRRMNRVNFDQLDKTQRNYLMQLRDDVDAQREQFDRLTQLKEMHSLYLEVLTDPDSAGREERLEMLKEKRKDSPVQTDGQMQFGEKEQKLLESLRYEFDDKTELPPMSLLRDAAAYRAPDFTRLDKRIDRLCKRLSPEMERRSRQELVEELFVYEFMRAYLPCRLTAVETEVLTKLFDEKPRLGSGLTKEWLNEVDERRRKDMEGPRIQLGFLPSTGNFIDSLGRMFLVTNAARQGVFAGVVGLLTALWAALEAEHSTLTEDSNDITRILFWNLMLGTVIYLHYWALYLVHREGESSERQVQRPGAQGDFPRARKEPETFKDVITPRGRGNDIKVKEYDDNRGISEGLSSEGLSSEGVSSSDEDLGPPDPYSARRTREDLAKAGDEYEAIELDPLSARGQKIQSME</sequence>
<feature type="transmembrane region" description="Helical" evidence="2">
    <location>
        <begin position="769"/>
        <end position="787"/>
    </location>
</feature>
<feature type="transmembrane region" description="Helical" evidence="2">
    <location>
        <begin position="284"/>
        <end position="308"/>
    </location>
</feature>
<accession>A0ABU1NFH0</accession>
<feature type="region of interest" description="Disordered" evidence="1">
    <location>
        <begin position="833"/>
        <end position="943"/>
    </location>
</feature>
<feature type="transmembrane region" description="Helical" evidence="2">
    <location>
        <begin position="807"/>
        <end position="827"/>
    </location>
</feature>
<name>A0ABU1NFH0_9BURK</name>
<reference evidence="3 4" key="1">
    <citation type="submission" date="2023-07" db="EMBL/GenBank/DDBJ databases">
        <title>Sorghum-associated microbial communities from plants grown in Nebraska, USA.</title>
        <authorList>
            <person name="Schachtman D."/>
        </authorList>
    </citation>
    <scope>NUCLEOTIDE SEQUENCE [LARGE SCALE GENOMIC DNA]</scope>
    <source>
        <strain evidence="3 4">DS1781</strain>
    </source>
</reference>
<feature type="compositionally biased region" description="Low complexity" evidence="1">
    <location>
        <begin position="137"/>
        <end position="148"/>
    </location>
</feature>
<feature type="compositionally biased region" description="Acidic residues" evidence="1">
    <location>
        <begin position="123"/>
        <end position="134"/>
    </location>
</feature>
<dbReference type="RefSeq" id="WP_309902631.1">
    <property type="nucleotide sequence ID" value="NZ_JAVDRF010000005.1"/>
</dbReference>
<feature type="region of interest" description="Disordered" evidence="1">
    <location>
        <begin position="1"/>
        <end position="47"/>
    </location>
</feature>
<keyword evidence="2" id="KW-0812">Transmembrane</keyword>
<dbReference type="EMBL" id="JAVDRF010000005">
    <property type="protein sequence ID" value="MDR6537052.1"/>
    <property type="molecule type" value="Genomic_DNA"/>
</dbReference>
<gene>
    <name evidence="3" type="ORF">J2739_002825</name>
</gene>
<feature type="region of interest" description="Disordered" evidence="1">
    <location>
        <begin position="123"/>
        <end position="148"/>
    </location>
</feature>
<evidence type="ECO:0000313" key="4">
    <source>
        <dbReference type="Proteomes" id="UP001184230"/>
    </source>
</evidence>
<evidence type="ECO:0000256" key="2">
    <source>
        <dbReference type="SAM" id="Phobius"/>
    </source>
</evidence>
<feature type="compositionally biased region" description="Low complexity" evidence="1">
    <location>
        <begin position="882"/>
        <end position="897"/>
    </location>
</feature>
<feature type="transmembrane region" description="Helical" evidence="2">
    <location>
        <begin position="250"/>
        <end position="272"/>
    </location>
</feature>
<organism evidence="3 4">
    <name type="scientific">Variovorax soli</name>
    <dbReference type="NCBI Taxonomy" id="376815"/>
    <lineage>
        <taxon>Bacteria</taxon>
        <taxon>Pseudomonadati</taxon>
        <taxon>Pseudomonadota</taxon>
        <taxon>Betaproteobacteria</taxon>
        <taxon>Burkholderiales</taxon>
        <taxon>Comamonadaceae</taxon>
        <taxon>Variovorax</taxon>
    </lineage>
</organism>
<protein>
    <submittedName>
        <fullName evidence="3">Uncharacterized protein</fullName>
    </submittedName>
</protein>
<proteinExistence type="predicted"/>
<keyword evidence="4" id="KW-1185">Reference proteome</keyword>
<evidence type="ECO:0000313" key="3">
    <source>
        <dbReference type="EMBL" id="MDR6537052.1"/>
    </source>
</evidence>
<feature type="compositionally biased region" description="Basic and acidic residues" evidence="1">
    <location>
        <begin position="866"/>
        <end position="880"/>
    </location>
</feature>
<keyword evidence="2" id="KW-0472">Membrane</keyword>